<dbReference type="InterPro" id="IPR037165">
    <property type="entry name" value="AldOxase/xan_DH_Mopterin-bd_sf"/>
</dbReference>
<dbReference type="InterPro" id="IPR052516">
    <property type="entry name" value="N-heterocyclic_Hydroxylase"/>
</dbReference>
<dbReference type="InterPro" id="IPR012368">
    <property type="entry name" value="OxRdtase_Mopterin-bd_su_IorB"/>
</dbReference>
<accession>A0A520S466</accession>
<dbReference type="AlphaFoldDB" id="A0A520S466"/>
<dbReference type="SMART" id="SM01008">
    <property type="entry name" value="Ald_Xan_dh_C"/>
    <property type="match status" value="1"/>
</dbReference>
<dbReference type="PANTHER" id="PTHR47495">
    <property type="entry name" value="ALDEHYDE DEHYDROGENASE"/>
    <property type="match status" value="1"/>
</dbReference>
<evidence type="ECO:0000313" key="3">
    <source>
        <dbReference type="Proteomes" id="UP000316199"/>
    </source>
</evidence>
<comment type="caution">
    <text evidence="2">The sequence shown here is derived from an EMBL/GenBank/DDBJ whole genome shotgun (WGS) entry which is preliminary data.</text>
</comment>
<name>A0A520S466_9GAMM</name>
<dbReference type="Pfam" id="PF02738">
    <property type="entry name" value="MoCoBD_1"/>
    <property type="match status" value="1"/>
</dbReference>
<dbReference type="GO" id="GO:0016491">
    <property type="term" value="F:oxidoreductase activity"/>
    <property type="evidence" value="ECO:0007669"/>
    <property type="project" value="InterPro"/>
</dbReference>
<dbReference type="PANTHER" id="PTHR47495:SF3">
    <property type="entry name" value="BLR6219 PROTEIN"/>
    <property type="match status" value="1"/>
</dbReference>
<dbReference type="InterPro" id="IPR006311">
    <property type="entry name" value="TAT_signal"/>
</dbReference>
<protein>
    <submittedName>
        <fullName evidence="2">Xanthine dehydrogenase family protein molybdopterin-binding subunit</fullName>
    </submittedName>
</protein>
<dbReference type="InterPro" id="IPR008274">
    <property type="entry name" value="AldOxase/xan_DH_MoCoBD1"/>
</dbReference>
<sequence>MNSQLVDEITREITNTQITRRGLLQLAGLAGGGLVLASAAPNLLANELGTLVGSGELNAFVRLSSDGTITIYSARPDMGQGVKTSLPMIVAEEMGAKWSDVVVLQSSVSKKYGAQWAGGSMSIASSFDQMREMGASAREMLIGAASEFLELPPSEFNVSNSEVIHSSGKKLSFGELAARAARQPVPKSGSLVFKDKDDYTIIGTSVSGVDNIEIVTGLALFGIDTEVPDMLYAAYYKCPAIGGDIVEANLEDIRKLPGIVDAFIIKGNGNERQLLSGVAVVGDSTWAVFDAEKKLKIIWDNSNASKDSWSGLVETAKKLEGGEGDNLVYNKGDVVQAFADKSNKIIEGSYSYSFVAHLCLEPMNCTASYRFGSGGEEDSIEIWAPTQSPSSIAPAIKEMYGIEQDRIIVNVTRMGGGFGRRFSSEFVFEAAEISRHMRCPIKLTWTREDDIQHDYFRAGGFQRLKGAIDSKGKLIAWDQHYIGMSRNAKPTSGSRFSRNEFPLPYLSNARGTSTLLEIGTPCGPWRAPGANTHAFVVQSFIHELAHLAGRDHLEFLLEMFGERPELSSRKMRSLNTRRAALVTRLAAEKAGWGRALKDGRGLGLAFHFSHAGHIAEVAEVSVDARKKLTVHKVTVAVDVGPIINVSGALAQVEGSVIDGLSALIGQRITMEDGQIEQSNLHDYPVLRISAAPEVDVHFIESNNPPTGLGEPALPPLAPAVGNAIFAATGQRVRNMPLTTEGYSA</sequence>
<dbReference type="Gene3D" id="3.90.1170.50">
    <property type="entry name" value="Aldehyde oxidase/xanthine dehydrogenase, a/b hammerhead"/>
    <property type="match status" value="1"/>
</dbReference>
<dbReference type="Pfam" id="PF20256">
    <property type="entry name" value="MoCoBD_2"/>
    <property type="match status" value="2"/>
</dbReference>
<proteinExistence type="predicted"/>
<dbReference type="PROSITE" id="PS51318">
    <property type="entry name" value="TAT"/>
    <property type="match status" value="1"/>
</dbReference>
<gene>
    <name evidence="2" type="ORF">EVA68_02210</name>
</gene>
<evidence type="ECO:0000313" key="2">
    <source>
        <dbReference type="EMBL" id="RZO77243.1"/>
    </source>
</evidence>
<dbReference type="InterPro" id="IPR000674">
    <property type="entry name" value="Ald_Oxase/Xan_DH_a/b"/>
</dbReference>
<organism evidence="2 3">
    <name type="scientific">OM182 bacterium</name>
    <dbReference type="NCBI Taxonomy" id="2510334"/>
    <lineage>
        <taxon>Bacteria</taxon>
        <taxon>Pseudomonadati</taxon>
        <taxon>Pseudomonadota</taxon>
        <taxon>Gammaproteobacteria</taxon>
        <taxon>OMG group</taxon>
        <taxon>OM182 clade</taxon>
    </lineage>
</organism>
<evidence type="ECO:0000259" key="1">
    <source>
        <dbReference type="SMART" id="SM01008"/>
    </source>
</evidence>
<dbReference type="PIRSF" id="PIRSF036389">
    <property type="entry name" value="IOR_B"/>
    <property type="match status" value="1"/>
</dbReference>
<dbReference type="Proteomes" id="UP000316199">
    <property type="component" value="Unassembled WGS sequence"/>
</dbReference>
<dbReference type="EMBL" id="SHAG01000004">
    <property type="protein sequence ID" value="RZO77243.1"/>
    <property type="molecule type" value="Genomic_DNA"/>
</dbReference>
<dbReference type="Gene3D" id="3.30.365.10">
    <property type="entry name" value="Aldehyde oxidase/xanthine dehydrogenase, molybdopterin binding domain"/>
    <property type="match status" value="4"/>
</dbReference>
<dbReference type="SUPFAM" id="SSF56003">
    <property type="entry name" value="Molybdenum cofactor-binding domain"/>
    <property type="match status" value="2"/>
</dbReference>
<reference evidence="2 3" key="1">
    <citation type="submission" date="2019-02" db="EMBL/GenBank/DDBJ databases">
        <title>Prokaryotic population dynamics and viral predation in marine succession experiment using metagenomics: the confinement effect.</title>
        <authorList>
            <person name="Haro-Moreno J.M."/>
            <person name="Rodriguez-Valera F."/>
            <person name="Lopez-Perez M."/>
        </authorList>
    </citation>
    <scope>NUCLEOTIDE SEQUENCE [LARGE SCALE GENOMIC DNA]</scope>
    <source>
        <strain evidence="2">MED-G157</strain>
    </source>
</reference>
<feature type="domain" description="Aldehyde oxidase/xanthine dehydrogenase a/b hammerhead" evidence="1">
    <location>
        <begin position="216"/>
        <end position="303"/>
    </location>
</feature>
<dbReference type="InterPro" id="IPR046867">
    <property type="entry name" value="AldOxase/xan_DH_MoCoBD2"/>
</dbReference>